<dbReference type="AlphaFoldDB" id="A0AAV4WRP6"/>
<dbReference type="Proteomes" id="UP001054837">
    <property type="component" value="Unassembled WGS sequence"/>
</dbReference>
<name>A0AAV4WRP6_9ARAC</name>
<proteinExistence type="predicted"/>
<dbReference type="EMBL" id="BPLQ01014987">
    <property type="protein sequence ID" value="GIY84954.1"/>
    <property type="molecule type" value="Genomic_DNA"/>
</dbReference>
<protein>
    <submittedName>
        <fullName evidence="1">Uncharacterized protein</fullName>
    </submittedName>
</protein>
<gene>
    <name evidence="1" type="ORF">CDAR_618741</name>
</gene>
<reference evidence="1 2" key="1">
    <citation type="submission" date="2021-06" db="EMBL/GenBank/DDBJ databases">
        <title>Caerostris darwini draft genome.</title>
        <authorList>
            <person name="Kono N."/>
            <person name="Arakawa K."/>
        </authorList>
    </citation>
    <scope>NUCLEOTIDE SEQUENCE [LARGE SCALE GENOMIC DNA]</scope>
</reference>
<keyword evidence="2" id="KW-1185">Reference proteome</keyword>
<comment type="caution">
    <text evidence="1">The sequence shown here is derived from an EMBL/GenBank/DDBJ whole genome shotgun (WGS) entry which is preliminary data.</text>
</comment>
<organism evidence="1 2">
    <name type="scientific">Caerostris darwini</name>
    <dbReference type="NCBI Taxonomy" id="1538125"/>
    <lineage>
        <taxon>Eukaryota</taxon>
        <taxon>Metazoa</taxon>
        <taxon>Ecdysozoa</taxon>
        <taxon>Arthropoda</taxon>
        <taxon>Chelicerata</taxon>
        <taxon>Arachnida</taxon>
        <taxon>Araneae</taxon>
        <taxon>Araneomorphae</taxon>
        <taxon>Entelegynae</taxon>
        <taxon>Araneoidea</taxon>
        <taxon>Araneidae</taxon>
        <taxon>Caerostris</taxon>
    </lineage>
</organism>
<accession>A0AAV4WRP6</accession>
<sequence length="83" mass="9499">MTKEFTTVINSNHHAQFQPRLVSNQERGNVMDSRIKWRHVLQSDNQPVSGMTMGCSDSYCDVHIGLGLQGPWMHLKDWPDGMD</sequence>
<evidence type="ECO:0000313" key="1">
    <source>
        <dbReference type="EMBL" id="GIY84954.1"/>
    </source>
</evidence>
<evidence type="ECO:0000313" key="2">
    <source>
        <dbReference type="Proteomes" id="UP001054837"/>
    </source>
</evidence>